<dbReference type="InParanoid" id="E3M0F9"/>
<dbReference type="PANTHER" id="PTHR23017">
    <property type="entry name" value="SERPENTINE RECEPTOR, CLASS X"/>
    <property type="match status" value="1"/>
</dbReference>
<dbReference type="PANTHER" id="PTHR23017:SF14">
    <property type="entry name" value="7TM GPCR SERPENTINE RECEPTOR CLASS X (SRX) DOMAIN-CONTAINING PROTEIN-RELATED"/>
    <property type="match status" value="1"/>
</dbReference>
<feature type="domain" description="G-protein coupled receptors family 1 profile" evidence="6">
    <location>
        <begin position="21"/>
        <end position="134"/>
    </location>
</feature>
<dbReference type="InterPro" id="IPR017452">
    <property type="entry name" value="GPCR_Rhodpsn_7TM"/>
</dbReference>
<dbReference type="Pfam" id="PF10328">
    <property type="entry name" value="7TM_GPCR_Srx"/>
    <property type="match status" value="1"/>
</dbReference>
<dbReference type="OrthoDB" id="5825164at2759"/>
<name>E3M0F9_CAERE</name>
<dbReference type="EMBL" id="DS268420">
    <property type="protein sequence ID" value="EFO87646.1"/>
    <property type="molecule type" value="Genomic_DNA"/>
</dbReference>
<evidence type="ECO:0000313" key="8">
    <source>
        <dbReference type="Proteomes" id="UP000008281"/>
    </source>
</evidence>
<dbReference type="PROSITE" id="PS50262">
    <property type="entry name" value="G_PROTEIN_RECEP_F1_2"/>
    <property type="match status" value="1"/>
</dbReference>
<sequence length="265" mass="30233">MYQPLIVAAITFLITTLGAITNILVFMSAQRMSSMNSSFGIITKNQAVCNTIMCLIFLLYVFPMQLSDVVFLIKYSHFLGLAAMSIYEISNFLHLLIALNRFCAIFISSHYEKIFSKFGTNIMIQVIWVVALIMCSIFYEFIGCYFSYDEISWTFGFLGTEKCTRLTWYTDFALNTVLIVLTLFINLLTAFKAGRHSRSLMNAAGIKMSKRQKQRELGFIKQTFFQGISMFAGQFTYYLIAPLLTNPILLFLVASLWAFMHAVEG</sequence>
<keyword evidence="3 5" id="KW-1133">Transmembrane helix</keyword>
<evidence type="ECO:0000256" key="5">
    <source>
        <dbReference type="SAM" id="Phobius"/>
    </source>
</evidence>
<accession>E3M0F9</accession>
<organism evidence="8">
    <name type="scientific">Caenorhabditis remanei</name>
    <name type="common">Caenorhabditis vulgaris</name>
    <dbReference type="NCBI Taxonomy" id="31234"/>
    <lineage>
        <taxon>Eukaryota</taxon>
        <taxon>Metazoa</taxon>
        <taxon>Ecdysozoa</taxon>
        <taxon>Nematoda</taxon>
        <taxon>Chromadorea</taxon>
        <taxon>Rhabditida</taxon>
        <taxon>Rhabditina</taxon>
        <taxon>Rhabditomorpha</taxon>
        <taxon>Rhabditoidea</taxon>
        <taxon>Rhabditidae</taxon>
        <taxon>Peloderinae</taxon>
        <taxon>Caenorhabditis</taxon>
    </lineage>
</organism>
<dbReference type="CDD" id="cd00637">
    <property type="entry name" value="7tm_classA_rhodopsin-like"/>
    <property type="match status" value="1"/>
</dbReference>
<dbReference type="OMA" id="ISMFAGQ"/>
<dbReference type="AlphaFoldDB" id="E3M0F9"/>
<feature type="transmembrane region" description="Helical" evidence="5">
    <location>
        <begin position="235"/>
        <end position="260"/>
    </location>
</feature>
<protein>
    <recommendedName>
        <fullName evidence="6">G-protein coupled receptors family 1 profile domain-containing protein</fullName>
    </recommendedName>
</protein>
<keyword evidence="8" id="KW-1185">Reference proteome</keyword>
<dbReference type="FunCoup" id="E3M0F9">
    <property type="interactions" value="4"/>
</dbReference>
<gene>
    <name evidence="7" type="ORF">CRE_05417</name>
</gene>
<evidence type="ECO:0000256" key="1">
    <source>
        <dbReference type="ARBA" id="ARBA00004370"/>
    </source>
</evidence>
<dbReference type="GO" id="GO:0016020">
    <property type="term" value="C:membrane"/>
    <property type="evidence" value="ECO:0007669"/>
    <property type="project" value="UniProtKB-SubCell"/>
</dbReference>
<feature type="transmembrane region" description="Helical" evidence="5">
    <location>
        <begin position="120"/>
        <end position="148"/>
    </location>
</feature>
<feature type="transmembrane region" description="Helical" evidence="5">
    <location>
        <begin position="47"/>
        <end position="66"/>
    </location>
</feature>
<feature type="transmembrane region" description="Helical" evidence="5">
    <location>
        <begin position="168"/>
        <end position="191"/>
    </location>
</feature>
<keyword evidence="4 5" id="KW-0472">Membrane</keyword>
<feature type="transmembrane region" description="Helical" evidence="5">
    <location>
        <begin position="78"/>
        <end position="99"/>
    </location>
</feature>
<reference evidence="7" key="1">
    <citation type="submission" date="2007-07" db="EMBL/GenBank/DDBJ databases">
        <title>PCAP assembly of the Caenorhabditis remanei genome.</title>
        <authorList>
            <consortium name="The Caenorhabditis remanei Sequencing Consortium"/>
            <person name="Wilson R.K."/>
        </authorList>
    </citation>
    <scope>NUCLEOTIDE SEQUENCE [LARGE SCALE GENOMIC DNA]</scope>
    <source>
        <strain evidence="7">PB4641</strain>
    </source>
</reference>
<dbReference type="SUPFAM" id="SSF81321">
    <property type="entry name" value="Family A G protein-coupled receptor-like"/>
    <property type="match status" value="1"/>
</dbReference>
<evidence type="ECO:0000313" key="7">
    <source>
        <dbReference type="EMBL" id="EFO87646.1"/>
    </source>
</evidence>
<keyword evidence="2 5" id="KW-0812">Transmembrane</keyword>
<dbReference type="Proteomes" id="UP000008281">
    <property type="component" value="Unassembled WGS sequence"/>
</dbReference>
<feature type="transmembrane region" description="Helical" evidence="5">
    <location>
        <begin position="6"/>
        <end position="26"/>
    </location>
</feature>
<evidence type="ECO:0000256" key="3">
    <source>
        <dbReference type="ARBA" id="ARBA00022989"/>
    </source>
</evidence>
<dbReference type="Gene3D" id="1.20.1070.10">
    <property type="entry name" value="Rhodopsin 7-helix transmembrane proteins"/>
    <property type="match status" value="1"/>
</dbReference>
<comment type="subcellular location">
    <subcellularLocation>
        <location evidence="1">Membrane</location>
    </subcellularLocation>
</comment>
<dbReference type="HOGENOM" id="CLU_059630_0_0_1"/>
<evidence type="ECO:0000256" key="4">
    <source>
        <dbReference type="ARBA" id="ARBA00023136"/>
    </source>
</evidence>
<proteinExistence type="predicted"/>
<evidence type="ECO:0000256" key="2">
    <source>
        <dbReference type="ARBA" id="ARBA00022692"/>
    </source>
</evidence>
<dbReference type="InterPro" id="IPR019430">
    <property type="entry name" value="7TM_GPCR_serpentine_rcpt_Srx"/>
</dbReference>
<evidence type="ECO:0000259" key="6">
    <source>
        <dbReference type="PROSITE" id="PS50262"/>
    </source>
</evidence>